<protein>
    <submittedName>
        <fullName evidence="1">Uncharacterized protein</fullName>
    </submittedName>
</protein>
<evidence type="ECO:0000313" key="2">
    <source>
        <dbReference type="Proteomes" id="UP000036902"/>
    </source>
</evidence>
<dbReference type="RefSeq" id="WP_048709831.1">
    <property type="nucleotide sequence ID" value="NZ_CP014646.1"/>
</dbReference>
<name>A0A127K375_9RHOO</name>
<dbReference type="InterPro" id="IPR036278">
    <property type="entry name" value="Sialidase_sf"/>
</dbReference>
<gene>
    <name evidence="1" type="ORF">AC731_005340</name>
</gene>
<dbReference type="STRING" id="1134435.AC731_005340"/>
<dbReference type="Proteomes" id="UP000036902">
    <property type="component" value="Chromosome"/>
</dbReference>
<dbReference type="KEGG" id="thu:AC731_005340"/>
<accession>A0A127K375</accession>
<sequence>MAWVLRSKNLPTYTSTSGNLGAQSPQTAPIGTAQLTWAPHLNKYFIVAAGQAYASGDLAVWDFAFYTYLDALAYLPSESLLVYGSGTTLGTSPDGEVETARATTAAAITRLTYLPATGQMFCLTASSTIYYTSDGITWASADCGITPNAICYANGLYIVGGAAGALQTSPDLTTWTARTPPSTSYAVRDFAVNATGTIIAAADVVTFRSTDGVTWVNGGASGAFVGYSAAEDLFLTVRANDARFHIVYTSPDGATWTYRDPWIGGQGSPTGVAYLPALGALAITSNAGIATTVDGTAYKNPALVNGLLVFTIGFRGNAAFTVPSGWTLAQQQSGGNTSTTTSSSIGSGLVAFYTTADGTLPTYTNAQFARTGGDIAIGALTAYANGALAALDASVSATLAANSTAVTCAGVTTTEEGCLLVGVAALADNTTASNMRATSENTSYINITSYNDPSSVWQRRVALNTALGSDTGLYVWDCVKPSAGATGTVQYTAGNSSKHVILVAAFKAVAASSGVTADGPLSSVTLNPTAAEATPLTSGAASLPNTTLTAPAAAVTTTTAVLASGAFDNIALSSPAGSAAPAGAWVGSLQDVWLLPPSGAHAASAAAVAAVAGVSLSAVQATLDTRTSGAAGCSSVTLVAPSGAGGVLNIGEAAGALAPMMLSPTAGGGQGMGGGQGSLTTTSLLTPRASATARTEAAGTISSVMVQPPTGAGGTQAEAFGSGELRQIGVTRPGALSIPAGYALGAFQTADLTPPNAAQAVLVCGAGGVAAVAITPPETNATAVSEARAAAPLPGLSATPAQGTVVADVAAGAAVVPLSLTPVTASAVAQAIAVGEGGLAPSSITAPAASAAQELTAYAAIEPLLLVAAASDGDFVAVADAPLPAWTLLAPNGAPGVDVAGQGAMGGVTIAAPTARGGSSQIVALVSAAERVRKTVLVALAHTKDVSAVQARTSTGAFAARTQQHESIVRTQTDGAVVRTPASRVLARVQ</sequence>
<proteinExistence type="predicted"/>
<dbReference type="EMBL" id="CP014646">
    <property type="protein sequence ID" value="AMO36409.1"/>
    <property type="molecule type" value="Genomic_DNA"/>
</dbReference>
<dbReference type="AlphaFoldDB" id="A0A127K375"/>
<dbReference type="SUPFAM" id="SSF50939">
    <property type="entry name" value="Sialidases"/>
    <property type="match status" value="1"/>
</dbReference>
<reference evidence="2" key="1">
    <citation type="submission" date="2016-03" db="EMBL/GenBank/DDBJ databases">
        <authorList>
            <person name="Ma C."/>
            <person name="Zhou S."/>
            <person name="Yang G."/>
        </authorList>
    </citation>
    <scope>NUCLEOTIDE SEQUENCE [LARGE SCALE GENOMIC DNA]</scope>
    <source>
        <strain evidence="2">SgZ-1</strain>
    </source>
</reference>
<keyword evidence="2" id="KW-1185">Reference proteome</keyword>
<evidence type="ECO:0000313" key="1">
    <source>
        <dbReference type="EMBL" id="AMO36409.1"/>
    </source>
</evidence>
<organism evidence="1 2">
    <name type="scientific">Thauera humireducens</name>
    <dbReference type="NCBI Taxonomy" id="1134435"/>
    <lineage>
        <taxon>Bacteria</taxon>
        <taxon>Pseudomonadati</taxon>
        <taxon>Pseudomonadota</taxon>
        <taxon>Betaproteobacteria</taxon>
        <taxon>Rhodocyclales</taxon>
        <taxon>Zoogloeaceae</taxon>
        <taxon>Thauera</taxon>
    </lineage>
</organism>